<dbReference type="InterPro" id="IPR018490">
    <property type="entry name" value="cNMP-bd_dom_sf"/>
</dbReference>
<organism evidence="6 7">
    <name type="scientific">Algoriphagus lacus</name>
    <dbReference type="NCBI Taxonomy" id="2056311"/>
    <lineage>
        <taxon>Bacteria</taxon>
        <taxon>Pseudomonadati</taxon>
        <taxon>Bacteroidota</taxon>
        <taxon>Cytophagia</taxon>
        <taxon>Cytophagales</taxon>
        <taxon>Cyclobacteriaceae</taxon>
        <taxon>Algoriphagus</taxon>
    </lineage>
</organism>
<dbReference type="CDD" id="cd00092">
    <property type="entry name" value="HTH_CRP"/>
    <property type="match status" value="1"/>
</dbReference>
<dbReference type="PROSITE" id="PS50042">
    <property type="entry name" value="CNMP_BINDING_3"/>
    <property type="match status" value="1"/>
</dbReference>
<proteinExistence type="predicted"/>
<dbReference type="GO" id="GO:0003677">
    <property type="term" value="F:DNA binding"/>
    <property type="evidence" value="ECO:0007669"/>
    <property type="project" value="UniProtKB-KW"/>
</dbReference>
<dbReference type="SUPFAM" id="SSF51206">
    <property type="entry name" value="cAMP-binding domain-like"/>
    <property type="match status" value="1"/>
</dbReference>
<dbReference type="SMART" id="SM00419">
    <property type="entry name" value="HTH_CRP"/>
    <property type="match status" value="1"/>
</dbReference>
<dbReference type="InterPro" id="IPR012318">
    <property type="entry name" value="HTH_CRP"/>
</dbReference>
<dbReference type="Gene3D" id="2.60.120.10">
    <property type="entry name" value="Jelly Rolls"/>
    <property type="match status" value="1"/>
</dbReference>
<evidence type="ECO:0000256" key="2">
    <source>
        <dbReference type="ARBA" id="ARBA00023125"/>
    </source>
</evidence>
<dbReference type="PROSITE" id="PS51063">
    <property type="entry name" value="HTH_CRP_2"/>
    <property type="match status" value="1"/>
</dbReference>
<name>A0A418PNA1_9BACT</name>
<dbReference type="InterPro" id="IPR050397">
    <property type="entry name" value="Env_Response_Regulators"/>
</dbReference>
<evidence type="ECO:0000256" key="1">
    <source>
        <dbReference type="ARBA" id="ARBA00023015"/>
    </source>
</evidence>
<keyword evidence="2" id="KW-0238">DNA-binding</keyword>
<dbReference type="InterPro" id="IPR014710">
    <property type="entry name" value="RmlC-like_jellyroll"/>
</dbReference>
<dbReference type="InterPro" id="IPR036390">
    <property type="entry name" value="WH_DNA-bd_sf"/>
</dbReference>
<dbReference type="AlphaFoldDB" id="A0A418PNA1"/>
<dbReference type="EMBL" id="QXML01000009">
    <property type="protein sequence ID" value="RIW13319.1"/>
    <property type="molecule type" value="Genomic_DNA"/>
</dbReference>
<accession>A0A418PNA1</accession>
<comment type="caution">
    <text evidence="6">The sequence shown here is derived from an EMBL/GenBank/DDBJ whole genome shotgun (WGS) entry which is preliminary data.</text>
</comment>
<dbReference type="RefSeq" id="WP_119478906.1">
    <property type="nucleotide sequence ID" value="NZ_QXML01000009.1"/>
</dbReference>
<dbReference type="SUPFAM" id="SSF46785">
    <property type="entry name" value="Winged helix' DNA-binding domain"/>
    <property type="match status" value="1"/>
</dbReference>
<evidence type="ECO:0000259" key="5">
    <source>
        <dbReference type="PROSITE" id="PS51063"/>
    </source>
</evidence>
<dbReference type="Pfam" id="PF00027">
    <property type="entry name" value="cNMP_binding"/>
    <property type="match status" value="1"/>
</dbReference>
<dbReference type="SMART" id="SM00100">
    <property type="entry name" value="cNMP"/>
    <property type="match status" value="1"/>
</dbReference>
<evidence type="ECO:0000313" key="6">
    <source>
        <dbReference type="EMBL" id="RIW13319.1"/>
    </source>
</evidence>
<keyword evidence="1" id="KW-0805">Transcription regulation</keyword>
<keyword evidence="7" id="KW-1185">Reference proteome</keyword>
<dbReference type="GO" id="GO:0003700">
    <property type="term" value="F:DNA-binding transcription factor activity"/>
    <property type="evidence" value="ECO:0007669"/>
    <property type="project" value="TreeGrafter"/>
</dbReference>
<feature type="domain" description="HTH crp-type" evidence="5">
    <location>
        <begin position="150"/>
        <end position="223"/>
    </location>
</feature>
<dbReference type="PANTHER" id="PTHR24567">
    <property type="entry name" value="CRP FAMILY TRANSCRIPTIONAL REGULATORY PROTEIN"/>
    <property type="match status" value="1"/>
</dbReference>
<dbReference type="GO" id="GO:0005829">
    <property type="term" value="C:cytosol"/>
    <property type="evidence" value="ECO:0007669"/>
    <property type="project" value="TreeGrafter"/>
</dbReference>
<protein>
    <submittedName>
        <fullName evidence="6">Crp/Fnr family transcriptional regulator</fullName>
    </submittedName>
</protein>
<gene>
    <name evidence="6" type="ORF">D0X99_16205</name>
</gene>
<keyword evidence="3" id="KW-0804">Transcription</keyword>
<sequence length="226" mass="26294">MSEDVKFWHLRNHQLFWVLNNSQVRQLCIITNFKRAKKGEMINFGEKESSRIYLLKKGNLKLVQVDEQGNEFIVDIIQQGELFGSLNVEGDDSSYEYAQVLTDRVVLCSFGVSDFERLLSENPTLAISYTKLVGFRLKRVKNSYSNLFFKSAKERLIAFLKDWANREGKINENQVCLDNFLTQKEISQIICSSRQTTTQLFNDWEQQGLISYSRKEIRINNLKALG</sequence>
<feature type="domain" description="Cyclic nucleotide-binding" evidence="4">
    <location>
        <begin position="15"/>
        <end position="119"/>
    </location>
</feature>
<dbReference type="PANTHER" id="PTHR24567:SF26">
    <property type="entry name" value="REGULATORY PROTEIN YEIL"/>
    <property type="match status" value="1"/>
</dbReference>
<dbReference type="OrthoDB" id="9788438at2"/>
<dbReference type="CDD" id="cd00038">
    <property type="entry name" value="CAP_ED"/>
    <property type="match status" value="1"/>
</dbReference>
<dbReference type="Gene3D" id="1.10.10.10">
    <property type="entry name" value="Winged helix-like DNA-binding domain superfamily/Winged helix DNA-binding domain"/>
    <property type="match status" value="1"/>
</dbReference>
<evidence type="ECO:0000259" key="4">
    <source>
        <dbReference type="PROSITE" id="PS50042"/>
    </source>
</evidence>
<dbReference type="InterPro" id="IPR000595">
    <property type="entry name" value="cNMP-bd_dom"/>
</dbReference>
<dbReference type="Proteomes" id="UP000283522">
    <property type="component" value="Unassembled WGS sequence"/>
</dbReference>
<dbReference type="InterPro" id="IPR036388">
    <property type="entry name" value="WH-like_DNA-bd_sf"/>
</dbReference>
<evidence type="ECO:0000313" key="7">
    <source>
        <dbReference type="Proteomes" id="UP000283522"/>
    </source>
</evidence>
<dbReference type="Pfam" id="PF13545">
    <property type="entry name" value="HTH_Crp_2"/>
    <property type="match status" value="1"/>
</dbReference>
<reference evidence="6 7" key="1">
    <citation type="submission" date="2018-09" db="EMBL/GenBank/DDBJ databases">
        <authorList>
            <person name="Wang X."/>
            <person name="Du Z."/>
        </authorList>
    </citation>
    <scope>NUCLEOTIDE SEQUENCE [LARGE SCALE GENOMIC DNA]</scope>
    <source>
        <strain evidence="6 7">N3</strain>
    </source>
</reference>
<evidence type="ECO:0000256" key="3">
    <source>
        <dbReference type="ARBA" id="ARBA00023163"/>
    </source>
</evidence>